<proteinExistence type="predicted"/>
<evidence type="ECO:0000313" key="1">
    <source>
        <dbReference type="EMBL" id="KAJ1346040.1"/>
    </source>
</evidence>
<protein>
    <submittedName>
        <fullName evidence="1">Uncharacterized protein</fullName>
    </submittedName>
</protein>
<keyword evidence="2" id="KW-1185">Reference proteome</keyword>
<dbReference type="Proteomes" id="UP001196413">
    <property type="component" value="Unassembled WGS sequence"/>
</dbReference>
<evidence type="ECO:0000313" key="2">
    <source>
        <dbReference type="Proteomes" id="UP001196413"/>
    </source>
</evidence>
<sequence>MLYDKCVSHIDVPQNLVTHVHSVTSLNCSRHKGEQAKMLKKCDEAEPRNGELWVPVSKDPKLGESKLEKFCKTVINNILIPL</sequence>
<gene>
    <name evidence="1" type="ORF">KIN20_000709</name>
</gene>
<organism evidence="1 2">
    <name type="scientific">Parelaphostrongylus tenuis</name>
    <name type="common">Meningeal worm</name>
    <dbReference type="NCBI Taxonomy" id="148309"/>
    <lineage>
        <taxon>Eukaryota</taxon>
        <taxon>Metazoa</taxon>
        <taxon>Ecdysozoa</taxon>
        <taxon>Nematoda</taxon>
        <taxon>Chromadorea</taxon>
        <taxon>Rhabditida</taxon>
        <taxon>Rhabditina</taxon>
        <taxon>Rhabditomorpha</taxon>
        <taxon>Strongyloidea</taxon>
        <taxon>Metastrongylidae</taxon>
        <taxon>Parelaphostrongylus</taxon>
    </lineage>
</organism>
<dbReference type="AlphaFoldDB" id="A0AAD5LV62"/>
<name>A0AAD5LV62_PARTN</name>
<reference evidence="1" key="1">
    <citation type="submission" date="2021-06" db="EMBL/GenBank/DDBJ databases">
        <title>Parelaphostrongylus tenuis whole genome reference sequence.</title>
        <authorList>
            <person name="Garwood T.J."/>
            <person name="Larsen P.A."/>
            <person name="Fountain-Jones N.M."/>
            <person name="Garbe J.R."/>
            <person name="Macchietto M.G."/>
            <person name="Kania S.A."/>
            <person name="Gerhold R.W."/>
            <person name="Richards J.E."/>
            <person name="Wolf T.M."/>
        </authorList>
    </citation>
    <scope>NUCLEOTIDE SEQUENCE</scope>
    <source>
        <strain evidence="1">MNPRO001-30</strain>
        <tissue evidence="1">Meninges</tissue>
    </source>
</reference>
<comment type="caution">
    <text evidence="1">The sequence shown here is derived from an EMBL/GenBank/DDBJ whole genome shotgun (WGS) entry which is preliminary data.</text>
</comment>
<accession>A0AAD5LV62</accession>
<dbReference type="EMBL" id="JAHQIW010000105">
    <property type="protein sequence ID" value="KAJ1346040.1"/>
    <property type="molecule type" value="Genomic_DNA"/>
</dbReference>